<proteinExistence type="predicted"/>
<dbReference type="RefSeq" id="WP_081197843.1">
    <property type="nucleotide sequence ID" value="NZ_FOCZ01000009.1"/>
</dbReference>
<organism evidence="2 3">
    <name type="scientific">Niastella yeongjuensis</name>
    <dbReference type="NCBI Taxonomy" id="354355"/>
    <lineage>
        <taxon>Bacteria</taxon>
        <taxon>Pseudomonadati</taxon>
        <taxon>Bacteroidota</taxon>
        <taxon>Chitinophagia</taxon>
        <taxon>Chitinophagales</taxon>
        <taxon>Chitinophagaceae</taxon>
        <taxon>Niastella</taxon>
    </lineage>
</organism>
<dbReference type="SUPFAM" id="SSF51306">
    <property type="entry name" value="LexA/Signal peptidase"/>
    <property type="match status" value="1"/>
</dbReference>
<dbReference type="Proteomes" id="UP000192610">
    <property type="component" value="Unassembled WGS sequence"/>
</dbReference>
<dbReference type="AlphaFoldDB" id="A0A1V9F2Y5"/>
<dbReference type="STRING" id="354355.SAMN05660816_04664"/>
<evidence type="ECO:0000313" key="3">
    <source>
        <dbReference type="Proteomes" id="UP000192610"/>
    </source>
</evidence>
<protein>
    <recommendedName>
        <fullName evidence="1">GIY-YIG domain-containing protein</fullName>
    </recommendedName>
</protein>
<dbReference type="SUPFAM" id="SSF52540">
    <property type="entry name" value="P-loop containing nucleoside triphosphate hydrolases"/>
    <property type="match status" value="1"/>
</dbReference>
<dbReference type="CDD" id="cd10439">
    <property type="entry name" value="GIY-YIG_COG3410"/>
    <property type="match status" value="1"/>
</dbReference>
<keyword evidence="3" id="KW-1185">Reference proteome</keyword>
<dbReference type="InterPro" id="IPR036286">
    <property type="entry name" value="LexA/Signal_pep-like_sf"/>
</dbReference>
<dbReference type="PROSITE" id="PS50164">
    <property type="entry name" value="GIY_YIG"/>
    <property type="match status" value="1"/>
</dbReference>
<dbReference type="InterPro" id="IPR027417">
    <property type="entry name" value="P-loop_NTPase"/>
</dbReference>
<evidence type="ECO:0000259" key="1">
    <source>
        <dbReference type="PROSITE" id="PS50164"/>
    </source>
</evidence>
<accession>A0A1V9F2Y5</accession>
<sequence length="739" mass="84581">MDVICDIQKYSFDKHVNKVFHNNDFAQSLWPVIYLLRDNKEMYIGETTDVYTRMEAHLKNEKKSKLTTLHLITSDKFNKSATLDIEHNLIKYIAGDGIFELLNANIGLANHNYFQKNGLYWDIFKDIWSKLKNEGIVNNSLEDISNSNLFKYSPYKSLNPDQSKSLIRIMKSLLDDGIKTTLIEGGAGTGKTVLAIFLFKLLNTDFTDVNLKEFGDDETAFVETLYELKKRFPPNLKMALVVPMASFRETLKKVFRNVKGLSAKMVVGPTEIADETYDVIVVEEAHRLRRRENLGSYFRDFGKISTRLGFDESTNTELDWVIKQGKKVILFYDEFQSIKPSDLDSADFEKLKRQSSTCLEHLKSQLRVKGGKDYVDYIHKLMNCLINPNEQKFESKKYSFVLFDSLSDMVDDIKRKNDKKGLSRLVAGYSWPWISKKNNSLYDINVDNVPLRWNSTIKDWINSSNAINEVGCIHTSQGYDLNYAGIIFGREISYDEEKNEIVILKNNYYDRNAKAGIVDPNKLKKYIINIYTTILQRGIHGTSVYACDPALRKYLSRHIHMAKVPDKVHLTNSDSHDVGQQTLLTNSVPLFDLMAAAGGFSSNQIVTEPKEWIKLPDDIRATKNMFACKVVGESMNKKIPSGSTCLFRIDEGGTRQGKIVLVQHTSIQDKDFGNGFTVKEYRSKKYIDGEGWHHASITLNPLSYNSSYQPIIIEPDELNELKVIGVFERVLYTSDSENL</sequence>
<feature type="domain" description="GIY-YIG" evidence="1">
    <location>
        <begin position="29"/>
        <end position="104"/>
    </location>
</feature>
<dbReference type="InterPro" id="IPR000305">
    <property type="entry name" value="GIY-YIG_endonuc"/>
</dbReference>
<dbReference type="Pfam" id="PF00717">
    <property type="entry name" value="Peptidase_S24"/>
    <property type="match status" value="1"/>
</dbReference>
<dbReference type="Pfam" id="PF09848">
    <property type="entry name" value="SLFN-g3_helicase"/>
    <property type="match status" value="1"/>
</dbReference>
<dbReference type="EMBL" id="LVXG01000007">
    <property type="protein sequence ID" value="OQP52750.1"/>
    <property type="molecule type" value="Genomic_DNA"/>
</dbReference>
<gene>
    <name evidence="2" type="ORF">A4H97_23885</name>
</gene>
<comment type="caution">
    <text evidence="2">The sequence shown here is derived from an EMBL/GenBank/DDBJ whole genome shotgun (WGS) entry which is preliminary data.</text>
</comment>
<dbReference type="InterPro" id="IPR039418">
    <property type="entry name" value="LexA-like"/>
</dbReference>
<dbReference type="OrthoDB" id="9759819at2"/>
<dbReference type="InterPro" id="IPR015927">
    <property type="entry name" value="Peptidase_S24_S26A/B/C"/>
</dbReference>
<dbReference type="Gene3D" id="2.10.109.10">
    <property type="entry name" value="Umud Fragment, subunit A"/>
    <property type="match status" value="1"/>
</dbReference>
<reference evidence="3" key="1">
    <citation type="submission" date="2016-04" db="EMBL/GenBank/DDBJ databases">
        <authorList>
            <person name="Chen L."/>
            <person name="Zhuang W."/>
            <person name="Wang G."/>
        </authorList>
    </citation>
    <scope>NUCLEOTIDE SEQUENCE [LARGE SCALE GENOMIC DNA]</scope>
    <source>
        <strain evidence="3">17621</strain>
    </source>
</reference>
<name>A0A1V9F2Y5_9BACT</name>
<dbReference type="CDD" id="cd06529">
    <property type="entry name" value="S24_LexA-like"/>
    <property type="match status" value="1"/>
</dbReference>
<evidence type="ECO:0000313" key="2">
    <source>
        <dbReference type="EMBL" id="OQP52750.1"/>
    </source>
</evidence>
<dbReference type="InterPro" id="IPR018647">
    <property type="entry name" value="SLFN_3-like_DNA/RNA_helicase"/>
</dbReference>
<dbReference type="Gene3D" id="3.40.50.300">
    <property type="entry name" value="P-loop containing nucleotide triphosphate hydrolases"/>
    <property type="match status" value="1"/>
</dbReference>